<evidence type="ECO:0000256" key="2">
    <source>
        <dbReference type="HAMAP-Rule" id="MF_00758"/>
    </source>
</evidence>
<keyword evidence="4" id="KW-1185">Reference proteome</keyword>
<protein>
    <recommendedName>
        <fullName evidence="2">UPF0301 protein C1H70_07135</fullName>
    </recommendedName>
</protein>
<dbReference type="HAMAP" id="MF_00758">
    <property type="entry name" value="UPF0301"/>
    <property type="match status" value="1"/>
</dbReference>
<dbReference type="Proteomes" id="UP000235547">
    <property type="component" value="Unassembled WGS sequence"/>
</dbReference>
<dbReference type="PANTHER" id="PTHR30327:SF1">
    <property type="entry name" value="UPF0301 PROTEIN YQGE"/>
    <property type="match status" value="1"/>
</dbReference>
<dbReference type="InterPro" id="IPR003774">
    <property type="entry name" value="AlgH-like"/>
</dbReference>
<dbReference type="SUPFAM" id="SSF143456">
    <property type="entry name" value="VC0467-like"/>
    <property type="match status" value="1"/>
</dbReference>
<evidence type="ECO:0000256" key="1">
    <source>
        <dbReference type="ARBA" id="ARBA00009600"/>
    </source>
</evidence>
<dbReference type="RefSeq" id="WP_102587656.1">
    <property type="nucleotide sequence ID" value="NZ_BNAE01000002.1"/>
</dbReference>
<dbReference type="OrthoDB" id="9807486at2"/>
<sequence length="190" mass="20716">MQSLQHFGLKDHFLLAMPHLEDPNFAGSLSYLCDHDEKGTMGVIVNRPLELTLDALFEQLELDGESSPHRDAPVYYGGPVHKDRGFILHRGSSAAWDSSIQVAEDIALTTSMDMLQALAQGQGPEQFLVCLGCAGWESGQLESELLENAWLTVEGRADILFEVPAEQRLSAAAGILGVDLNLMTREAGHS</sequence>
<dbReference type="NCBIfam" id="NF001266">
    <property type="entry name" value="PRK00228.1-1"/>
    <property type="match status" value="1"/>
</dbReference>
<reference evidence="3 4" key="1">
    <citation type="submission" date="2018-01" db="EMBL/GenBank/DDBJ databases">
        <title>Halomonas endophytica sp. nov., isolated from storage liquid in the stems of Populus euphratica.</title>
        <authorList>
            <person name="Chen C."/>
        </authorList>
    </citation>
    <scope>NUCLEOTIDE SEQUENCE [LARGE SCALE GENOMIC DNA]</scope>
    <source>
        <strain evidence="3 4">BZ-SZ-XJ27</strain>
    </source>
</reference>
<accession>A0A2N7UK65</accession>
<dbReference type="GO" id="GO:0005829">
    <property type="term" value="C:cytosol"/>
    <property type="evidence" value="ECO:0007669"/>
    <property type="project" value="TreeGrafter"/>
</dbReference>
<gene>
    <name evidence="3" type="ORF">C1H70_07135</name>
</gene>
<comment type="caution">
    <text evidence="3">The sequence shown here is derived from an EMBL/GenBank/DDBJ whole genome shotgun (WGS) entry which is preliminary data.</text>
</comment>
<dbReference type="EMBL" id="PNRG01000013">
    <property type="protein sequence ID" value="PMR80834.1"/>
    <property type="molecule type" value="Genomic_DNA"/>
</dbReference>
<comment type="similarity">
    <text evidence="1 2">Belongs to the UPF0301 (AlgH) family.</text>
</comment>
<dbReference type="AlphaFoldDB" id="A0A2N7UK65"/>
<evidence type="ECO:0000313" key="4">
    <source>
        <dbReference type="Proteomes" id="UP000235547"/>
    </source>
</evidence>
<proteinExistence type="inferred from homology"/>
<dbReference type="PANTHER" id="PTHR30327">
    <property type="entry name" value="UNCHARACTERIZED PROTEIN YQGE"/>
    <property type="match status" value="1"/>
</dbReference>
<dbReference type="Pfam" id="PF02622">
    <property type="entry name" value="DUF179"/>
    <property type="match status" value="1"/>
</dbReference>
<organism evidence="3 4">
    <name type="scientific">Halomonas urumqiensis</name>
    <dbReference type="NCBI Taxonomy" id="1684789"/>
    <lineage>
        <taxon>Bacteria</taxon>
        <taxon>Pseudomonadati</taxon>
        <taxon>Pseudomonadota</taxon>
        <taxon>Gammaproteobacteria</taxon>
        <taxon>Oceanospirillales</taxon>
        <taxon>Halomonadaceae</taxon>
        <taxon>Halomonas</taxon>
    </lineage>
</organism>
<name>A0A2N7UK65_9GAMM</name>
<evidence type="ECO:0000313" key="3">
    <source>
        <dbReference type="EMBL" id="PMR80834.1"/>
    </source>
</evidence>
<dbReference type="Gene3D" id="3.40.1740.10">
    <property type="entry name" value="VC0467-like"/>
    <property type="match status" value="1"/>
</dbReference>